<name>A0A0D6L3C5_9BILA</name>
<proteinExistence type="predicted"/>
<accession>A0A0D6L3C5</accession>
<protein>
    <submittedName>
        <fullName evidence="1">Uncharacterized protein</fullName>
    </submittedName>
</protein>
<reference evidence="1 2" key="1">
    <citation type="submission" date="2013-05" db="EMBL/GenBank/DDBJ databases">
        <title>Draft genome of the parasitic nematode Anyclostoma ceylanicum.</title>
        <authorList>
            <person name="Mitreva M."/>
        </authorList>
    </citation>
    <scope>NUCLEOTIDE SEQUENCE [LARGE SCALE GENOMIC DNA]</scope>
</reference>
<evidence type="ECO:0000313" key="2">
    <source>
        <dbReference type="Proteomes" id="UP000054495"/>
    </source>
</evidence>
<keyword evidence="2" id="KW-1185">Reference proteome</keyword>
<dbReference type="EMBL" id="KE130093">
    <property type="protein sequence ID" value="EPB65210.1"/>
    <property type="molecule type" value="Genomic_DNA"/>
</dbReference>
<evidence type="ECO:0000313" key="1">
    <source>
        <dbReference type="EMBL" id="EPB65210.1"/>
    </source>
</evidence>
<gene>
    <name evidence="1" type="ORF">ANCCEY_15727</name>
</gene>
<dbReference type="Proteomes" id="UP000054495">
    <property type="component" value="Unassembled WGS sequence"/>
</dbReference>
<organism evidence="1 2">
    <name type="scientific">Ancylostoma ceylanicum</name>
    <dbReference type="NCBI Taxonomy" id="53326"/>
    <lineage>
        <taxon>Eukaryota</taxon>
        <taxon>Metazoa</taxon>
        <taxon>Ecdysozoa</taxon>
        <taxon>Nematoda</taxon>
        <taxon>Chromadorea</taxon>
        <taxon>Rhabditida</taxon>
        <taxon>Rhabditina</taxon>
        <taxon>Rhabditomorpha</taxon>
        <taxon>Strongyloidea</taxon>
        <taxon>Ancylostomatidae</taxon>
        <taxon>Ancylostomatinae</taxon>
        <taxon>Ancylostoma</taxon>
    </lineage>
</organism>
<sequence length="97" mass="11172">MNLMISKADSVCASSSPLMSSLRMKKLKRSIISATPLQLQVPQFDGRRARIWERRATLHHHFHFSSGFPKMLTQLMTILLSTTSCQRWKKLETILKS</sequence>
<dbReference type="AlphaFoldDB" id="A0A0D6L3C5"/>